<evidence type="ECO:0000259" key="1">
    <source>
        <dbReference type="PROSITE" id="PS51910"/>
    </source>
</evidence>
<organism evidence="2">
    <name type="scientific">gut metagenome</name>
    <dbReference type="NCBI Taxonomy" id="749906"/>
    <lineage>
        <taxon>unclassified sequences</taxon>
        <taxon>metagenomes</taxon>
        <taxon>organismal metagenomes</taxon>
    </lineage>
</organism>
<dbReference type="InterPro" id="IPR029070">
    <property type="entry name" value="Chitinase_insertion_sf"/>
</dbReference>
<name>J9GF84_9ZZZZ</name>
<dbReference type="PANTHER" id="PTHR46066">
    <property type="entry name" value="CHITINASE DOMAIN-CONTAINING PROTEIN 1 FAMILY MEMBER"/>
    <property type="match status" value="1"/>
</dbReference>
<dbReference type="InterPro" id="IPR017853">
    <property type="entry name" value="GH"/>
</dbReference>
<dbReference type="InterPro" id="IPR001223">
    <property type="entry name" value="Glyco_hydro18_cat"/>
</dbReference>
<keyword evidence="2" id="KW-0378">Hydrolase</keyword>
<gene>
    <name evidence="2" type="ORF">EVA_05871</name>
</gene>
<dbReference type="GO" id="GO:0005975">
    <property type="term" value="P:carbohydrate metabolic process"/>
    <property type="evidence" value="ECO:0007669"/>
    <property type="project" value="InterPro"/>
</dbReference>
<dbReference type="PANTHER" id="PTHR46066:SF2">
    <property type="entry name" value="CHITINASE DOMAIN-CONTAINING PROTEIN 1"/>
    <property type="match status" value="1"/>
</dbReference>
<dbReference type="EMBL" id="AMCI01001289">
    <property type="protein sequence ID" value="EJX06022.1"/>
    <property type="molecule type" value="Genomic_DNA"/>
</dbReference>
<protein>
    <submittedName>
        <fullName evidence="2">Glycosyl hydrolase, family 18</fullName>
    </submittedName>
</protein>
<proteinExistence type="predicted"/>
<dbReference type="PROSITE" id="PS51910">
    <property type="entry name" value="GH18_2"/>
    <property type="match status" value="1"/>
</dbReference>
<dbReference type="Gene3D" id="2.30.30.40">
    <property type="entry name" value="SH3 Domains"/>
    <property type="match status" value="1"/>
</dbReference>
<dbReference type="GO" id="GO:0016787">
    <property type="term" value="F:hydrolase activity"/>
    <property type="evidence" value="ECO:0007669"/>
    <property type="project" value="UniProtKB-KW"/>
</dbReference>
<dbReference type="SMART" id="SM00636">
    <property type="entry name" value="Glyco_18"/>
    <property type="match status" value="1"/>
</dbReference>
<feature type="domain" description="GH18" evidence="1">
    <location>
        <begin position="134"/>
        <end position="443"/>
    </location>
</feature>
<dbReference type="Gene3D" id="3.10.50.10">
    <property type="match status" value="1"/>
</dbReference>
<dbReference type="Pfam" id="PF00704">
    <property type="entry name" value="Glyco_hydro_18"/>
    <property type="match status" value="1"/>
</dbReference>
<dbReference type="InterPro" id="IPR011583">
    <property type="entry name" value="Chitinase_II/V-like_cat"/>
</dbReference>
<dbReference type="SUPFAM" id="SSF51445">
    <property type="entry name" value="(Trans)glycosidases"/>
    <property type="match status" value="1"/>
</dbReference>
<accession>J9GF84</accession>
<dbReference type="GO" id="GO:0008061">
    <property type="term" value="F:chitin binding"/>
    <property type="evidence" value="ECO:0007669"/>
    <property type="project" value="InterPro"/>
</dbReference>
<evidence type="ECO:0000313" key="2">
    <source>
        <dbReference type="EMBL" id="EJX06022.1"/>
    </source>
</evidence>
<dbReference type="Gene3D" id="3.20.20.80">
    <property type="entry name" value="Glycosidases"/>
    <property type="match status" value="1"/>
</dbReference>
<reference evidence="2" key="1">
    <citation type="journal article" date="2012" name="PLoS ONE">
        <title>Gene sets for utilization of primary and secondary nutrition supplies in the distal gut of endangered iberian lynx.</title>
        <authorList>
            <person name="Alcaide M."/>
            <person name="Messina E."/>
            <person name="Richter M."/>
            <person name="Bargiela R."/>
            <person name="Peplies J."/>
            <person name="Huws S.A."/>
            <person name="Newbold C.J."/>
            <person name="Golyshin P.N."/>
            <person name="Simon M.A."/>
            <person name="Lopez G."/>
            <person name="Yakimov M.M."/>
            <person name="Ferrer M."/>
        </authorList>
    </citation>
    <scope>NUCLEOTIDE SEQUENCE</scope>
</reference>
<comment type="caution">
    <text evidence="2">The sequence shown here is derived from an EMBL/GenBank/DDBJ whole genome shotgun (WGS) entry which is preliminary data.</text>
</comment>
<sequence>MPASDTAGGEVWVKDGSVFLSVPFVQKYTDIEVYTAEEPARIAIQHDFTEVRTVTAKRDTAIRIRGGIKAEVLTEVEKGTALLLMEELQDWDQVATFDGYIGYVQKKKVSAPETQTFEREFQAEEYTYLSMDEPVNMAWHQVTNTEANAGFAEAVQNVSGVNVISPTWFTIADNEGNVSGIPSGDYVSQAHERGMQVWALIDNFKEEVKTTEVLSRTSSRQNLIRQLVDGTLGVGADGINVDFESLQEEVGPHFLEFLRELSIECHKNHLVLSVDNPVPEDFTSHYDRSEQGKVVDYVIIMGYDEHYAGSQEAGSVASLPWVEKGIADTLEEVAPERVINAVPFYTRLWKTAGGALTSEAIGMDQAQEVISVHQVETYWDKTTGQNYGTYESEGATYQIWLEDAQSIEAKVKLVPKYHLAGVAQWKLGLENSGIWSVISESLK</sequence>
<dbReference type="AlphaFoldDB" id="J9GF84"/>